<evidence type="ECO:0000313" key="3">
    <source>
        <dbReference type="Proteomes" id="UP000789572"/>
    </source>
</evidence>
<dbReference type="Proteomes" id="UP000789572">
    <property type="component" value="Unassembled WGS sequence"/>
</dbReference>
<sequence>TYNGLEVQPGNLEESTIHTFNNDDLFALDKDIIYNSKDDDIEENEEEYDKQEYDEHYENEDVIPVPTTKVSEDQPTPCIVMINHNGIIQCCRKMDPKNQKKLWNLIVIGVWEVDRQAVNEVKE</sequence>
<dbReference type="EMBL" id="CAJVPJ010000190">
    <property type="protein sequence ID" value="CAG8492806.1"/>
    <property type="molecule type" value="Genomic_DNA"/>
</dbReference>
<protein>
    <submittedName>
        <fullName evidence="2">7817_t:CDS:1</fullName>
    </submittedName>
</protein>
<dbReference type="AlphaFoldDB" id="A0A9N8WL43"/>
<feature type="compositionally biased region" description="Acidic residues" evidence="1">
    <location>
        <begin position="39"/>
        <end position="49"/>
    </location>
</feature>
<accession>A0A9N8WL43</accession>
<feature type="region of interest" description="Disordered" evidence="1">
    <location>
        <begin position="37"/>
        <end position="60"/>
    </location>
</feature>
<reference evidence="2" key="1">
    <citation type="submission" date="2021-06" db="EMBL/GenBank/DDBJ databases">
        <authorList>
            <person name="Kallberg Y."/>
            <person name="Tangrot J."/>
            <person name="Rosling A."/>
        </authorList>
    </citation>
    <scope>NUCLEOTIDE SEQUENCE</scope>
    <source>
        <strain evidence="2">IA702</strain>
    </source>
</reference>
<evidence type="ECO:0000256" key="1">
    <source>
        <dbReference type="SAM" id="MobiDB-lite"/>
    </source>
</evidence>
<name>A0A9N8WL43_9GLOM</name>
<evidence type="ECO:0000313" key="2">
    <source>
        <dbReference type="EMBL" id="CAG8492806.1"/>
    </source>
</evidence>
<comment type="caution">
    <text evidence="2">The sequence shown here is derived from an EMBL/GenBank/DDBJ whole genome shotgun (WGS) entry which is preliminary data.</text>
</comment>
<feature type="non-terminal residue" evidence="2">
    <location>
        <position position="1"/>
    </location>
</feature>
<proteinExistence type="predicted"/>
<dbReference type="OrthoDB" id="2442217at2759"/>
<organism evidence="2 3">
    <name type="scientific">Paraglomus occultum</name>
    <dbReference type="NCBI Taxonomy" id="144539"/>
    <lineage>
        <taxon>Eukaryota</taxon>
        <taxon>Fungi</taxon>
        <taxon>Fungi incertae sedis</taxon>
        <taxon>Mucoromycota</taxon>
        <taxon>Glomeromycotina</taxon>
        <taxon>Glomeromycetes</taxon>
        <taxon>Paraglomerales</taxon>
        <taxon>Paraglomeraceae</taxon>
        <taxon>Paraglomus</taxon>
    </lineage>
</organism>
<keyword evidence="3" id="KW-1185">Reference proteome</keyword>
<gene>
    <name evidence="2" type="ORF">POCULU_LOCUS2165</name>
</gene>